<dbReference type="EMBL" id="CP001281">
    <property type="protein sequence ID" value="ACK53104.1"/>
    <property type="molecule type" value="Genomic_DNA"/>
</dbReference>
<dbReference type="RefSeq" id="WP_012584368.1">
    <property type="nucleotide sequence ID" value="NC_011662.2"/>
</dbReference>
<proteinExistence type="predicted"/>
<dbReference type="AlphaFoldDB" id="C4ZMR0"/>
<organism evidence="1 2">
    <name type="scientific">Thauera aminoaromatica</name>
    <dbReference type="NCBI Taxonomy" id="164330"/>
    <lineage>
        <taxon>Bacteria</taxon>
        <taxon>Pseudomonadati</taxon>
        <taxon>Pseudomonadota</taxon>
        <taxon>Betaproteobacteria</taxon>
        <taxon>Rhodocyclales</taxon>
        <taxon>Zoogloeaceae</taxon>
        <taxon>Thauera</taxon>
    </lineage>
</organism>
<evidence type="ECO:0000313" key="1">
    <source>
        <dbReference type="EMBL" id="ACK53104.1"/>
    </source>
</evidence>
<reference evidence="1 2" key="2">
    <citation type="journal article" date="2012" name="Stand. Genomic Sci.">
        <title>Complete genome sequence of Thauera aminoaromatica strain MZ1T.</title>
        <authorList>
            <person name="Jiang K."/>
            <person name="Sanseverino J."/>
            <person name="Chauhan A."/>
            <person name="Lucas S."/>
            <person name="Copeland A."/>
            <person name="Lapidus A."/>
            <person name="Del Rio T.G."/>
            <person name="Dalin E."/>
            <person name="Tice H."/>
            <person name="Bruce D."/>
            <person name="Goodwin L."/>
            <person name="Pitluck S."/>
            <person name="Sims D."/>
            <person name="Brettin T."/>
            <person name="Detter J.C."/>
            <person name="Han C."/>
            <person name="Chang Y.J."/>
            <person name="Larimer F."/>
            <person name="Land M."/>
            <person name="Hauser L."/>
            <person name="Kyrpides N.C."/>
            <person name="Mikhailova N."/>
            <person name="Moser S."/>
            <person name="Jegier P."/>
            <person name="Close D."/>
            <person name="Debruyn J.M."/>
            <person name="Wang Y."/>
            <person name="Layton A.C."/>
            <person name="Allen M.S."/>
            <person name="Sayler G.S."/>
        </authorList>
    </citation>
    <scope>NUCLEOTIDE SEQUENCE [LARGE SCALE GENOMIC DNA]</scope>
    <source>
        <strain evidence="1 2">MZ1T</strain>
    </source>
</reference>
<keyword evidence="2" id="KW-1185">Reference proteome</keyword>
<dbReference type="HOGENOM" id="CLU_2412188_0_0_4"/>
<protein>
    <submittedName>
        <fullName evidence="1">Uncharacterized protein</fullName>
    </submittedName>
</protein>
<name>C4ZMR0_THASP</name>
<sequence>MTTHDSDPDIPAFLRLPPGERPQRMRCLTPMVSLGALAAARERYEARFGTAPDERYLQRHGIWHRVGLLDLACERGVALEGLPEAQLADANR</sequence>
<dbReference type="Proteomes" id="UP000002186">
    <property type="component" value="Chromosome"/>
</dbReference>
<dbReference type="STRING" id="85643.Tmz1t_0313"/>
<reference evidence="2" key="1">
    <citation type="submission" date="2009-05" db="EMBL/GenBank/DDBJ databases">
        <title>Complete sequence of chromosome of Thauera sp. MZ1T.</title>
        <authorList>
            <consortium name="US DOE Joint Genome Institute"/>
            <person name="Lucas S."/>
            <person name="Copeland A."/>
            <person name="Lapidus A."/>
            <person name="Glavina del Rio T."/>
            <person name="Dalin E."/>
            <person name="Tice H."/>
            <person name="Bruce D."/>
            <person name="Goodwin L."/>
            <person name="Pitluck S."/>
            <person name="Sims D."/>
            <person name="Brettin T."/>
            <person name="Detter J.C."/>
            <person name="Han C."/>
            <person name="Larimer F."/>
            <person name="Land M."/>
            <person name="Hauser L."/>
            <person name="Kyrpides N."/>
            <person name="Mikhailova N."/>
            <person name="Sayler G.S."/>
        </authorList>
    </citation>
    <scope>NUCLEOTIDE SEQUENCE [LARGE SCALE GENOMIC DNA]</scope>
    <source>
        <strain evidence="2">MZ1T</strain>
    </source>
</reference>
<evidence type="ECO:0000313" key="2">
    <source>
        <dbReference type="Proteomes" id="UP000002186"/>
    </source>
</evidence>
<gene>
    <name evidence="1" type="ordered locus">Tmz1t_0313</name>
</gene>
<dbReference type="KEGG" id="tmz:Tmz1t_0313"/>
<accession>C4ZMR0</accession>